<dbReference type="Proteomes" id="UP000198406">
    <property type="component" value="Unassembled WGS sequence"/>
</dbReference>
<dbReference type="EMBL" id="BDSP01000061">
    <property type="protein sequence ID" value="GAX13225.1"/>
    <property type="molecule type" value="Genomic_DNA"/>
</dbReference>
<accession>A0A1Z5JGU5</accession>
<proteinExistence type="predicted"/>
<dbReference type="AlphaFoldDB" id="A0A1Z5JGU5"/>
<comment type="caution">
    <text evidence="2">The sequence shown here is derived from an EMBL/GenBank/DDBJ whole genome shotgun (WGS) entry which is preliminary data.</text>
</comment>
<keyword evidence="1" id="KW-0472">Membrane</keyword>
<gene>
    <name evidence="2" type="ORF">FisN_17Hh158</name>
</gene>
<reference evidence="2 3" key="1">
    <citation type="journal article" date="2015" name="Plant Cell">
        <title>Oil accumulation by the oleaginous diatom Fistulifera solaris as revealed by the genome and transcriptome.</title>
        <authorList>
            <person name="Tanaka T."/>
            <person name="Maeda Y."/>
            <person name="Veluchamy A."/>
            <person name="Tanaka M."/>
            <person name="Abida H."/>
            <person name="Marechal E."/>
            <person name="Bowler C."/>
            <person name="Muto M."/>
            <person name="Sunaga Y."/>
            <person name="Tanaka M."/>
            <person name="Yoshino T."/>
            <person name="Taniguchi T."/>
            <person name="Fukuda Y."/>
            <person name="Nemoto M."/>
            <person name="Matsumoto M."/>
            <person name="Wong P.S."/>
            <person name="Aburatani S."/>
            <person name="Fujibuchi W."/>
        </authorList>
    </citation>
    <scope>NUCLEOTIDE SEQUENCE [LARGE SCALE GENOMIC DNA]</scope>
    <source>
        <strain evidence="2 3">JPCC DA0580</strain>
    </source>
</reference>
<evidence type="ECO:0000256" key="1">
    <source>
        <dbReference type="SAM" id="Phobius"/>
    </source>
</evidence>
<name>A0A1Z5JGU5_FISSO</name>
<organism evidence="2 3">
    <name type="scientific">Fistulifera solaris</name>
    <name type="common">Oleaginous diatom</name>
    <dbReference type="NCBI Taxonomy" id="1519565"/>
    <lineage>
        <taxon>Eukaryota</taxon>
        <taxon>Sar</taxon>
        <taxon>Stramenopiles</taxon>
        <taxon>Ochrophyta</taxon>
        <taxon>Bacillariophyta</taxon>
        <taxon>Bacillariophyceae</taxon>
        <taxon>Bacillariophycidae</taxon>
        <taxon>Naviculales</taxon>
        <taxon>Naviculaceae</taxon>
        <taxon>Fistulifera</taxon>
    </lineage>
</organism>
<feature type="transmembrane region" description="Helical" evidence="1">
    <location>
        <begin position="31"/>
        <end position="51"/>
    </location>
</feature>
<protein>
    <submittedName>
        <fullName evidence="2">Uncharacterized protein</fullName>
    </submittedName>
</protein>
<keyword evidence="3" id="KW-1185">Reference proteome</keyword>
<dbReference type="OrthoDB" id="2163268at2759"/>
<keyword evidence="1" id="KW-0812">Transmembrane</keyword>
<evidence type="ECO:0000313" key="3">
    <source>
        <dbReference type="Proteomes" id="UP000198406"/>
    </source>
</evidence>
<keyword evidence="1" id="KW-1133">Transmembrane helix</keyword>
<evidence type="ECO:0000313" key="2">
    <source>
        <dbReference type="EMBL" id="GAX13225.1"/>
    </source>
</evidence>
<sequence length="513" mass="58162">MESYQKQGEHTSLLGAPEFVSSRKTYCTETMSVYGIVGGILIGIVVGVLAMSTHGSTWFPSQRHSRLYTSKYSKVQGIGFQIYTGGAPAFLDRNNTGPQNPECIGLDSYGEFYDENGLQYQCYLGLEDPIDDVRVRIQLMKDAIEKAYDVADPDSSILKVFIAPEFYWRGIDGAYIMQDEEDYTHCGPICDLMLAMEEFVADPKYQDWLFLMGTVIASQVLPEEDPYNYLFYNFALLYKGYDPAKQDHTGKRYLVPKRIVSGQDFLLPRRFMSNQSAILELLAEDLPETDNTLFIPFGQNKYDVDAWDLYKDDLHDRGYHLIYNNWFLIDGISMTCEICFDHDQRRAKNTYMADMVSGRSTLIPSYSDENGFAYVNIPEFQAQISLVSSAGMTVTEDSLVLTNGGVIFLQDGQSNAANDVTFGNVAECDGFRQDGYIFTGGTQAVQREAVVSYMDALFEFKSLHNFEKYSIWDHWKKKLDGVFSAALYEPQLVVYEPVEIAQVKSNQRNHAGF</sequence>
<dbReference type="InParanoid" id="A0A1Z5JGU5"/>